<sequence>MYIELMREVTDEIIAAFEKLMPQLNHHLSAPTHDELQKMAASQATHVFFARLPDEHGQIVGSATLGTYRTPTGLHAWIEDVVVDRSARRKGVGRALTEACLEQARALGLSEVNLTSRSARCAANLLYQAMGFIRRETNLYRYSLQD</sequence>
<dbReference type="EMBL" id="LT859958">
    <property type="protein sequence ID" value="SMX53536.1"/>
    <property type="molecule type" value="Genomic_DNA"/>
</dbReference>
<dbReference type="PROSITE" id="PS51186">
    <property type="entry name" value="GNAT"/>
    <property type="match status" value="1"/>
</dbReference>
<evidence type="ECO:0000313" key="4">
    <source>
        <dbReference type="EMBL" id="SMX53536.1"/>
    </source>
</evidence>
<name>A0A1Y6K1V4_9CHLR</name>
<accession>A0A1Y6K1V4</accession>
<evidence type="ECO:0000313" key="5">
    <source>
        <dbReference type="Proteomes" id="UP000195514"/>
    </source>
</evidence>
<evidence type="ECO:0000259" key="3">
    <source>
        <dbReference type="PROSITE" id="PS51186"/>
    </source>
</evidence>
<evidence type="ECO:0000256" key="1">
    <source>
        <dbReference type="ARBA" id="ARBA00022679"/>
    </source>
</evidence>
<gene>
    <name evidence="4" type="ORF">CFX1CAM_0470</name>
</gene>
<dbReference type="Pfam" id="PF00583">
    <property type="entry name" value="Acetyltransf_1"/>
    <property type="match status" value="1"/>
</dbReference>
<keyword evidence="1 4" id="KW-0808">Transferase</keyword>
<dbReference type="PANTHER" id="PTHR43877">
    <property type="entry name" value="AMINOALKYLPHOSPHONATE N-ACETYLTRANSFERASE-RELATED-RELATED"/>
    <property type="match status" value="1"/>
</dbReference>
<feature type="domain" description="N-acetyltransferase" evidence="3">
    <location>
        <begin position="4"/>
        <end position="146"/>
    </location>
</feature>
<keyword evidence="5" id="KW-1185">Reference proteome</keyword>
<dbReference type="Proteomes" id="UP000195514">
    <property type="component" value="Chromosome I"/>
</dbReference>
<reference evidence="5" key="1">
    <citation type="submission" date="2017-05" db="EMBL/GenBank/DDBJ databases">
        <authorList>
            <person name="Kirkegaard R."/>
            <person name="Mcilroy J S."/>
        </authorList>
    </citation>
    <scope>NUCLEOTIDE SEQUENCE [LARGE SCALE GENOMIC DNA]</scope>
</reference>
<dbReference type="SUPFAM" id="SSF55729">
    <property type="entry name" value="Acyl-CoA N-acyltransferases (Nat)"/>
    <property type="match status" value="1"/>
</dbReference>
<dbReference type="CDD" id="cd04301">
    <property type="entry name" value="NAT_SF"/>
    <property type="match status" value="1"/>
</dbReference>
<proteinExistence type="predicted"/>
<dbReference type="InterPro" id="IPR016181">
    <property type="entry name" value="Acyl_CoA_acyltransferase"/>
</dbReference>
<dbReference type="GO" id="GO:0016747">
    <property type="term" value="F:acyltransferase activity, transferring groups other than amino-acyl groups"/>
    <property type="evidence" value="ECO:0007669"/>
    <property type="project" value="InterPro"/>
</dbReference>
<dbReference type="InterPro" id="IPR050832">
    <property type="entry name" value="Bact_Acetyltransf"/>
</dbReference>
<keyword evidence="2 4" id="KW-0012">Acyltransferase</keyword>
<dbReference type="KEGG" id="abat:CFX1CAM_0470"/>
<organism evidence="4 5">
    <name type="scientific">Candidatus Brevifilum fermentans</name>
    <dbReference type="NCBI Taxonomy" id="1986204"/>
    <lineage>
        <taxon>Bacteria</taxon>
        <taxon>Bacillati</taxon>
        <taxon>Chloroflexota</taxon>
        <taxon>Anaerolineae</taxon>
        <taxon>Anaerolineales</taxon>
        <taxon>Anaerolineaceae</taxon>
        <taxon>Candidatus Brevifilum</taxon>
    </lineage>
</organism>
<evidence type="ECO:0000256" key="2">
    <source>
        <dbReference type="ARBA" id="ARBA00023315"/>
    </source>
</evidence>
<dbReference type="RefSeq" id="WP_197687150.1">
    <property type="nucleotide sequence ID" value="NZ_LT859958.1"/>
</dbReference>
<dbReference type="InterPro" id="IPR000182">
    <property type="entry name" value="GNAT_dom"/>
</dbReference>
<dbReference type="AlphaFoldDB" id="A0A1Y6K1V4"/>
<dbReference type="Gene3D" id="3.40.630.30">
    <property type="match status" value="1"/>
</dbReference>
<dbReference type="EC" id="2.3.1.-" evidence="4"/>
<protein>
    <submittedName>
        <fullName evidence="4">Putative acetyltransferase</fullName>
        <ecNumber evidence="4">2.3.1.-</ecNumber>
    </submittedName>
</protein>